<dbReference type="AlphaFoldDB" id="A0A1F5KBF9"/>
<reference evidence="2 3" key="1">
    <citation type="journal article" date="2016" name="Nat. Commun.">
        <title>Thousands of microbial genomes shed light on interconnected biogeochemical processes in an aquifer system.</title>
        <authorList>
            <person name="Anantharaman K."/>
            <person name="Brown C.T."/>
            <person name="Hug L.A."/>
            <person name="Sharon I."/>
            <person name="Castelle C.J."/>
            <person name="Probst A.J."/>
            <person name="Thomas B.C."/>
            <person name="Singh A."/>
            <person name="Wilkins M.J."/>
            <person name="Karaoz U."/>
            <person name="Brodie E.L."/>
            <person name="Williams K.H."/>
            <person name="Hubbard S.S."/>
            <person name="Banfield J.F."/>
        </authorList>
    </citation>
    <scope>NUCLEOTIDE SEQUENCE [LARGE SCALE GENOMIC DNA]</scope>
</reference>
<sequence>MNNSERKLSISIVNFNSGEYLEKCLSSLSKTGGSINLEIWVVDNNSSDNSLELAKEKFPDVNYIDNNQNLGFGRAHNIALRKIKSEFVLILNPDTEVESGVISSMLNFIEGSPGVGAATCKVLLGNGKLDLASHRGFPTPFASFLYYFLKNGSLYHLSNAPMDKIHEVDAISGSFFLTRKSVLEKVGYFDEDYFMYAEDIDLCFRIKEVGFKVMFVPEVSIIHHKGVSSGLKKHSQNLSTADIETKMRSLNAFYGAMKIFYKKRMEQKYPFFINRLVYLGINLKWFLAKQKMQV</sequence>
<dbReference type="EMBL" id="MFDE01000025">
    <property type="protein sequence ID" value="OGE38272.1"/>
    <property type="molecule type" value="Genomic_DNA"/>
</dbReference>
<gene>
    <name evidence="2" type="ORF">A3F00_03025</name>
</gene>
<dbReference type="InterPro" id="IPR001173">
    <property type="entry name" value="Glyco_trans_2-like"/>
</dbReference>
<protein>
    <recommendedName>
        <fullName evidence="1">Glycosyltransferase 2-like domain-containing protein</fullName>
    </recommendedName>
</protein>
<dbReference type="SUPFAM" id="SSF53448">
    <property type="entry name" value="Nucleotide-diphospho-sugar transferases"/>
    <property type="match status" value="1"/>
</dbReference>
<dbReference type="Gene3D" id="3.90.550.10">
    <property type="entry name" value="Spore Coat Polysaccharide Biosynthesis Protein SpsA, Chain A"/>
    <property type="match status" value="1"/>
</dbReference>
<comment type="caution">
    <text evidence="2">The sequence shown here is derived from an EMBL/GenBank/DDBJ whole genome shotgun (WGS) entry which is preliminary data.</text>
</comment>
<dbReference type="Proteomes" id="UP000176527">
    <property type="component" value="Unassembled WGS sequence"/>
</dbReference>
<feature type="domain" description="Glycosyltransferase 2-like" evidence="1">
    <location>
        <begin position="9"/>
        <end position="185"/>
    </location>
</feature>
<dbReference type="InterPro" id="IPR029044">
    <property type="entry name" value="Nucleotide-diphossugar_trans"/>
</dbReference>
<evidence type="ECO:0000313" key="3">
    <source>
        <dbReference type="Proteomes" id="UP000176527"/>
    </source>
</evidence>
<dbReference type="PANTHER" id="PTHR43179:SF7">
    <property type="entry name" value="RHAMNOSYLTRANSFERASE WBBL"/>
    <property type="match status" value="1"/>
</dbReference>
<evidence type="ECO:0000313" key="2">
    <source>
        <dbReference type="EMBL" id="OGE38272.1"/>
    </source>
</evidence>
<name>A0A1F5KBF9_9BACT</name>
<proteinExistence type="predicted"/>
<organism evidence="2 3">
    <name type="scientific">Candidatus Daviesbacteria bacterium RIFCSPHIGHO2_12_FULL_37_11</name>
    <dbReference type="NCBI Taxonomy" id="1797777"/>
    <lineage>
        <taxon>Bacteria</taxon>
        <taxon>Candidatus Daviesiibacteriota</taxon>
    </lineage>
</organism>
<dbReference type="CDD" id="cd04186">
    <property type="entry name" value="GT_2_like_c"/>
    <property type="match status" value="1"/>
</dbReference>
<dbReference type="Pfam" id="PF00535">
    <property type="entry name" value="Glycos_transf_2"/>
    <property type="match status" value="1"/>
</dbReference>
<accession>A0A1F5KBF9</accession>
<evidence type="ECO:0000259" key="1">
    <source>
        <dbReference type="Pfam" id="PF00535"/>
    </source>
</evidence>
<dbReference type="PANTHER" id="PTHR43179">
    <property type="entry name" value="RHAMNOSYLTRANSFERASE WBBL"/>
    <property type="match status" value="1"/>
</dbReference>